<dbReference type="GO" id="GO:0033314">
    <property type="term" value="P:mitotic DNA replication checkpoint signaling"/>
    <property type="evidence" value="ECO:0007669"/>
    <property type="project" value="TreeGrafter"/>
</dbReference>
<dbReference type="GO" id="GO:0006281">
    <property type="term" value="P:DNA repair"/>
    <property type="evidence" value="ECO:0007669"/>
    <property type="project" value="InterPro"/>
</dbReference>
<dbReference type="OMA" id="ECDALMD"/>
<keyword evidence="11" id="KW-1185">Reference proteome</keyword>
<feature type="region of interest" description="Disordered" evidence="8">
    <location>
        <begin position="19"/>
        <end position="49"/>
    </location>
</feature>
<dbReference type="InterPro" id="IPR004582">
    <property type="entry name" value="Checkpoint_prot_Rad17_Rad24"/>
</dbReference>
<dbReference type="GO" id="GO:0005634">
    <property type="term" value="C:nucleus"/>
    <property type="evidence" value="ECO:0007669"/>
    <property type="project" value="UniProtKB-SubCell"/>
</dbReference>
<evidence type="ECO:0000256" key="1">
    <source>
        <dbReference type="ARBA" id="ARBA00004123"/>
    </source>
</evidence>
<dbReference type="InterPro" id="IPR027417">
    <property type="entry name" value="P-loop_NTPase"/>
</dbReference>
<evidence type="ECO:0000256" key="5">
    <source>
        <dbReference type="ARBA" id="ARBA00022840"/>
    </source>
</evidence>
<evidence type="ECO:0000256" key="7">
    <source>
        <dbReference type="ARBA" id="ARBA00023306"/>
    </source>
</evidence>
<dbReference type="PANTHER" id="PTHR12172">
    <property type="entry name" value="CELL CYCLE CHECKPOINT PROTEIN RAD17"/>
    <property type="match status" value="1"/>
</dbReference>
<comment type="similarity">
    <text evidence="2">Belongs to the rad17/RAD24 family.</text>
</comment>
<keyword evidence="4" id="KW-0227">DNA damage</keyword>
<dbReference type="STRING" id="1198029.A0A1U7LWW7"/>
<evidence type="ECO:0000256" key="2">
    <source>
        <dbReference type="ARBA" id="ARBA00006168"/>
    </source>
</evidence>
<reference evidence="10 11" key="1">
    <citation type="submission" date="2016-04" db="EMBL/GenBank/DDBJ databases">
        <title>Evolutionary innovation and constraint leading to complex multicellularity in the Ascomycota.</title>
        <authorList>
            <person name="Cisse O."/>
            <person name="Nguyen A."/>
            <person name="Hewitt D.A."/>
            <person name="Jedd G."/>
            <person name="Stajich J.E."/>
        </authorList>
    </citation>
    <scope>NUCLEOTIDE SEQUENCE [LARGE SCALE GENOMIC DNA]</scope>
    <source>
        <strain evidence="10 11">DAH-3</strain>
    </source>
</reference>
<dbReference type="Pfam" id="PF03215">
    <property type="entry name" value="Rad17"/>
    <property type="match status" value="1"/>
</dbReference>
<dbReference type="CDD" id="cd00009">
    <property type="entry name" value="AAA"/>
    <property type="match status" value="1"/>
</dbReference>
<dbReference type="GO" id="GO:0005524">
    <property type="term" value="F:ATP binding"/>
    <property type="evidence" value="ECO:0007669"/>
    <property type="project" value="UniProtKB-KW"/>
</dbReference>
<dbReference type="PANTHER" id="PTHR12172:SF0">
    <property type="entry name" value="CELL CYCLE CHECKPOINT PROTEIN RAD17"/>
    <property type="match status" value="1"/>
</dbReference>
<dbReference type="Proteomes" id="UP000186594">
    <property type="component" value="Unassembled WGS sequence"/>
</dbReference>
<gene>
    <name evidence="10" type="ORF">NEOLI_001092</name>
</gene>
<dbReference type="Pfam" id="PF25812">
    <property type="entry name" value="RAD24_helical"/>
    <property type="match status" value="1"/>
</dbReference>
<evidence type="ECO:0000313" key="11">
    <source>
        <dbReference type="Proteomes" id="UP000186594"/>
    </source>
</evidence>
<sequence length="561" mass="63432">MPPRKRTIIAISSAEDVATAPPLKKLRTTTTQKKLPAKRRPQRRKAQPTLVIDELNDAISSDGETSIPRASQTNSSQYILRQTLKFPDTNNVAATATDGILWTERYRPDLSTLAIHKKKIESVQKWIDMPSSKILILSGPAGSGKTATVESILQGQGIAKLEWENPMFRRAADEHESLISKFQEFLIRGERYPNLITEKYPHTDHRKVIIIEDIPNTFCSPDSKQSFRKILNQFIYSTRSNFPLVIIISTTETPDQSDNLTPHSLIGSEILSKCMHIEFNPIAKTYIQKALLQIIEKESLGLLEPEYISAISESGDIRSAINTLQFQTIGSQKSKRKFAKRKKGERVLLSTIDQELVSFAERDVKVDAFHAFGKIVYNRRIGDDPEDPPHPPMQGSLPDHLSSWARRKSKVDIEELLSNLTVDVSTFLNGIFENYVLSCSTIGEISSTLESLSQTDFPIPYNLRAMESLLASSTIRSILLNLPSPVLRLKKDNKLYWPEVSRVLKQRDNSLEDLGGKHWSTSEKYGGLGRFGREKLGIVKAEKRVIEKETEEEIYDLIEDF</sequence>
<dbReference type="InterPro" id="IPR057927">
    <property type="entry name" value="RAD24-like_helical"/>
</dbReference>
<dbReference type="OrthoDB" id="10265971at2759"/>
<protein>
    <submittedName>
        <fullName evidence="10">Checkpoint protein rad17</fullName>
    </submittedName>
</protein>
<dbReference type="Gene3D" id="1.10.8.60">
    <property type="match status" value="1"/>
</dbReference>
<comment type="caution">
    <text evidence="10">The sequence shown here is derived from an EMBL/GenBank/DDBJ whole genome shotgun (WGS) entry which is preliminary data.</text>
</comment>
<feature type="domain" description="Checkpoint protein RAD24-like helical bundle" evidence="9">
    <location>
        <begin position="365"/>
        <end position="505"/>
    </location>
</feature>
<evidence type="ECO:0000256" key="3">
    <source>
        <dbReference type="ARBA" id="ARBA00022741"/>
    </source>
</evidence>
<keyword evidence="7" id="KW-0131">Cell cycle</keyword>
<keyword evidence="6" id="KW-0539">Nucleus</keyword>
<organism evidence="10 11">
    <name type="scientific">Neolecta irregularis (strain DAH-3)</name>
    <dbReference type="NCBI Taxonomy" id="1198029"/>
    <lineage>
        <taxon>Eukaryota</taxon>
        <taxon>Fungi</taxon>
        <taxon>Dikarya</taxon>
        <taxon>Ascomycota</taxon>
        <taxon>Taphrinomycotina</taxon>
        <taxon>Neolectales</taxon>
        <taxon>Neolectaceae</taxon>
        <taxon>Neolecta</taxon>
    </lineage>
</organism>
<evidence type="ECO:0000256" key="4">
    <source>
        <dbReference type="ARBA" id="ARBA00022763"/>
    </source>
</evidence>
<dbReference type="SUPFAM" id="SSF52540">
    <property type="entry name" value="P-loop containing nucleoside triphosphate hydrolases"/>
    <property type="match status" value="1"/>
</dbReference>
<evidence type="ECO:0000259" key="9">
    <source>
        <dbReference type="Pfam" id="PF25812"/>
    </source>
</evidence>
<keyword evidence="3" id="KW-0547">Nucleotide-binding</keyword>
<dbReference type="GO" id="GO:0003682">
    <property type="term" value="F:chromatin binding"/>
    <property type="evidence" value="ECO:0007669"/>
    <property type="project" value="TreeGrafter"/>
</dbReference>
<accession>A0A1U7LWW7</accession>
<dbReference type="AlphaFoldDB" id="A0A1U7LWW7"/>
<dbReference type="Gene3D" id="3.40.50.300">
    <property type="entry name" value="P-loop containing nucleotide triphosphate hydrolases"/>
    <property type="match status" value="1"/>
</dbReference>
<evidence type="ECO:0000313" key="10">
    <source>
        <dbReference type="EMBL" id="OLL27042.1"/>
    </source>
</evidence>
<proteinExistence type="inferred from homology"/>
<keyword evidence="5" id="KW-0067">ATP-binding</keyword>
<evidence type="ECO:0000256" key="6">
    <source>
        <dbReference type="ARBA" id="ARBA00023242"/>
    </source>
</evidence>
<dbReference type="EMBL" id="LXFE01000124">
    <property type="protein sequence ID" value="OLL27042.1"/>
    <property type="molecule type" value="Genomic_DNA"/>
</dbReference>
<feature type="compositionally biased region" description="Basic residues" evidence="8">
    <location>
        <begin position="35"/>
        <end position="46"/>
    </location>
</feature>
<comment type="subcellular location">
    <subcellularLocation>
        <location evidence="1">Nucleus</location>
    </subcellularLocation>
</comment>
<dbReference type="GO" id="GO:0000077">
    <property type="term" value="P:DNA damage checkpoint signaling"/>
    <property type="evidence" value="ECO:0007669"/>
    <property type="project" value="TreeGrafter"/>
</dbReference>
<evidence type="ECO:0000256" key="8">
    <source>
        <dbReference type="SAM" id="MobiDB-lite"/>
    </source>
</evidence>
<name>A0A1U7LWW7_NEOID</name>
<dbReference type="GO" id="GO:0003689">
    <property type="term" value="F:DNA clamp loader activity"/>
    <property type="evidence" value="ECO:0007669"/>
    <property type="project" value="TreeGrafter"/>
</dbReference>